<protein>
    <submittedName>
        <fullName evidence="1">Uncharacterized protein</fullName>
    </submittedName>
</protein>
<sequence>MPGPDFDLDSINEVYSLEFFRFSHQDIRRILPLLQLDRLVFDNRYKCAPEMAFCLILF</sequence>
<dbReference type="AlphaFoldDB" id="U4LW95"/>
<proteinExistence type="predicted"/>
<organism evidence="1 2">
    <name type="scientific">Pyronema omphalodes (strain CBS 100304)</name>
    <name type="common">Pyronema confluens</name>
    <dbReference type="NCBI Taxonomy" id="1076935"/>
    <lineage>
        <taxon>Eukaryota</taxon>
        <taxon>Fungi</taxon>
        <taxon>Dikarya</taxon>
        <taxon>Ascomycota</taxon>
        <taxon>Pezizomycotina</taxon>
        <taxon>Pezizomycetes</taxon>
        <taxon>Pezizales</taxon>
        <taxon>Pyronemataceae</taxon>
        <taxon>Pyronema</taxon>
    </lineage>
</organism>
<dbReference type="EMBL" id="HF936056">
    <property type="protein sequence ID" value="CCX33406.1"/>
    <property type="molecule type" value="Genomic_DNA"/>
</dbReference>
<name>U4LW95_PYROM</name>
<dbReference type="Proteomes" id="UP000018144">
    <property type="component" value="Unassembled WGS sequence"/>
</dbReference>
<gene>
    <name evidence="1" type="ORF">PCON_01087</name>
</gene>
<keyword evidence="2" id="KW-1185">Reference proteome</keyword>
<accession>U4LW95</accession>
<reference evidence="1 2" key="1">
    <citation type="journal article" date="2013" name="PLoS Genet.">
        <title>The genome and development-dependent transcriptomes of Pyronema confluens: a window into fungal evolution.</title>
        <authorList>
            <person name="Traeger S."/>
            <person name="Altegoer F."/>
            <person name="Freitag M."/>
            <person name="Gabaldon T."/>
            <person name="Kempken F."/>
            <person name="Kumar A."/>
            <person name="Marcet-Houben M."/>
            <person name="Poggeler S."/>
            <person name="Stajich J.E."/>
            <person name="Nowrousian M."/>
        </authorList>
    </citation>
    <scope>NUCLEOTIDE SEQUENCE [LARGE SCALE GENOMIC DNA]</scope>
    <source>
        <strain evidence="2">CBS 100304</strain>
        <tissue evidence="1">Vegetative mycelium</tissue>
    </source>
</reference>
<evidence type="ECO:0000313" key="2">
    <source>
        <dbReference type="Proteomes" id="UP000018144"/>
    </source>
</evidence>
<evidence type="ECO:0000313" key="1">
    <source>
        <dbReference type="EMBL" id="CCX33406.1"/>
    </source>
</evidence>